<proteinExistence type="predicted"/>
<feature type="region of interest" description="Disordered" evidence="1">
    <location>
        <begin position="152"/>
        <end position="296"/>
    </location>
</feature>
<organism evidence="3 4">
    <name type="scientific">Amphibalanus amphitrite</name>
    <name type="common">Striped barnacle</name>
    <name type="synonym">Balanus amphitrite</name>
    <dbReference type="NCBI Taxonomy" id="1232801"/>
    <lineage>
        <taxon>Eukaryota</taxon>
        <taxon>Metazoa</taxon>
        <taxon>Ecdysozoa</taxon>
        <taxon>Arthropoda</taxon>
        <taxon>Crustacea</taxon>
        <taxon>Multicrustacea</taxon>
        <taxon>Cirripedia</taxon>
        <taxon>Thoracica</taxon>
        <taxon>Thoracicalcarea</taxon>
        <taxon>Balanomorpha</taxon>
        <taxon>Balanoidea</taxon>
        <taxon>Balanidae</taxon>
        <taxon>Amphibalaninae</taxon>
        <taxon>Amphibalanus</taxon>
    </lineage>
</organism>
<evidence type="ECO:0000256" key="1">
    <source>
        <dbReference type="SAM" id="MobiDB-lite"/>
    </source>
</evidence>
<comment type="caution">
    <text evidence="3">The sequence shown here is derived from an EMBL/GenBank/DDBJ whole genome shotgun (WGS) entry which is preliminary data.</text>
</comment>
<dbReference type="InterPro" id="IPR036575">
    <property type="entry name" value="TFIIS_cen_dom_sf"/>
</dbReference>
<dbReference type="Proteomes" id="UP000440578">
    <property type="component" value="Unassembled WGS sequence"/>
</dbReference>
<evidence type="ECO:0000313" key="3">
    <source>
        <dbReference type="EMBL" id="KAF0295041.1"/>
    </source>
</evidence>
<dbReference type="AlphaFoldDB" id="A0A6A4VZV7"/>
<gene>
    <name evidence="3" type="primary">Dido1_1</name>
    <name evidence="3" type="ORF">FJT64_007377</name>
</gene>
<feature type="compositionally biased region" description="Pro residues" evidence="1">
    <location>
        <begin position="335"/>
        <end position="349"/>
    </location>
</feature>
<protein>
    <submittedName>
        <fullName evidence="3">PHD finger protein 3</fullName>
    </submittedName>
</protein>
<dbReference type="SUPFAM" id="SSF46942">
    <property type="entry name" value="Elongation factor TFIIS domain 2"/>
    <property type="match status" value="1"/>
</dbReference>
<dbReference type="OrthoDB" id="1884872at2759"/>
<dbReference type="PANTHER" id="PTHR11477:SF51">
    <property type="entry name" value="PROTEIN PARTNER OF SNF, ISOFORM B"/>
    <property type="match status" value="1"/>
</dbReference>
<evidence type="ECO:0000259" key="2">
    <source>
        <dbReference type="PROSITE" id="PS51321"/>
    </source>
</evidence>
<dbReference type="PROSITE" id="PS51321">
    <property type="entry name" value="TFIIS_CENTRAL"/>
    <property type="match status" value="1"/>
</dbReference>
<feature type="compositionally biased region" description="Basic and acidic residues" evidence="1">
    <location>
        <begin position="274"/>
        <end position="287"/>
    </location>
</feature>
<reference evidence="3 4" key="1">
    <citation type="submission" date="2019-07" db="EMBL/GenBank/DDBJ databases">
        <title>Draft genome assembly of a fouling barnacle, Amphibalanus amphitrite (Darwin, 1854): The first reference genome for Thecostraca.</title>
        <authorList>
            <person name="Kim W."/>
        </authorList>
    </citation>
    <scope>NUCLEOTIDE SEQUENCE [LARGE SCALE GENOMIC DNA]</scope>
    <source>
        <strain evidence="3">SNU_AA5</strain>
        <tissue evidence="3">Soma without cirri and trophi</tissue>
    </source>
</reference>
<dbReference type="GO" id="GO:0005634">
    <property type="term" value="C:nucleus"/>
    <property type="evidence" value="ECO:0007669"/>
    <property type="project" value="TreeGrafter"/>
</dbReference>
<sequence length="381" mass="44317">MHKDVNFKYKAKYRSLMFNLKDEKNRGLFRKVLLREIDPARLVTMSADELASKELAEWREREEKKELEAIEKHELDMLALGNKFLIKTHKGEQIIEEDDDLHLMEDKNKPTVSASAEELLPPPVDQEPLVEDAALNDTTERHDHALHVYDPGCRICTGREPLDAARPKLDRDREREKNRDKDRDKDKSRGKDRDKDKEGGKSGDRDKDKSRGSDSDKERRRHHSDRDRKVSEDTDSGRDSERSRHKKHHSSHDSRDQERRGRHASDAAEEEEKDRETKEEESVRTATEDDWGWIRPRQGALFHRHYQYRHDPTRDLCLCALRTPPRAPAEEPEPAEPSPPPPPKAPPKPRSVWRGFISMPDICKFFTQAFEVSGNSSHLAT</sequence>
<feature type="domain" description="TFIIS central" evidence="2">
    <location>
        <begin position="1"/>
        <end position="78"/>
    </location>
</feature>
<feature type="compositionally biased region" description="Basic and acidic residues" evidence="1">
    <location>
        <begin position="251"/>
        <end position="266"/>
    </location>
</feature>
<feature type="region of interest" description="Disordered" evidence="1">
    <location>
        <begin position="324"/>
        <end position="353"/>
    </location>
</feature>
<name>A0A6A4VZV7_AMPAM</name>
<accession>A0A6A4VZV7</accession>
<dbReference type="SMART" id="SM00510">
    <property type="entry name" value="TFS2M"/>
    <property type="match status" value="1"/>
</dbReference>
<dbReference type="PANTHER" id="PTHR11477">
    <property type="entry name" value="TRANSCRIPTION FACTOR S-II ZINC FINGER DOMAIN-CONTAINING PROTEIN"/>
    <property type="match status" value="1"/>
</dbReference>
<keyword evidence="4" id="KW-1185">Reference proteome</keyword>
<dbReference type="GO" id="GO:0006351">
    <property type="term" value="P:DNA-templated transcription"/>
    <property type="evidence" value="ECO:0007669"/>
    <property type="project" value="InterPro"/>
</dbReference>
<dbReference type="InterPro" id="IPR003618">
    <property type="entry name" value="TFIIS_cen_dom"/>
</dbReference>
<feature type="compositionally biased region" description="Basic and acidic residues" evidence="1">
    <location>
        <begin position="160"/>
        <end position="242"/>
    </location>
</feature>
<evidence type="ECO:0000313" key="4">
    <source>
        <dbReference type="Proteomes" id="UP000440578"/>
    </source>
</evidence>
<dbReference type="Gene3D" id="1.10.472.30">
    <property type="entry name" value="Transcription elongation factor S-II, central domain"/>
    <property type="match status" value="1"/>
</dbReference>
<dbReference type="EMBL" id="VIIS01001641">
    <property type="protein sequence ID" value="KAF0295041.1"/>
    <property type="molecule type" value="Genomic_DNA"/>
</dbReference>
<dbReference type="Pfam" id="PF07500">
    <property type="entry name" value="TFIIS_M"/>
    <property type="match status" value="1"/>
</dbReference>